<dbReference type="AlphaFoldDB" id="A0AAV5T3A3"/>
<protein>
    <recommendedName>
        <fullName evidence="3">SH2 domain-containing protein</fullName>
    </recommendedName>
</protein>
<accession>A0AAV5T3A3</accession>
<dbReference type="InterPro" id="IPR000980">
    <property type="entry name" value="SH2"/>
</dbReference>
<dbReference type="SUPFAM" id="SSF55550">
    <property type="entry name" value="SH2 domain"/>
    <property type="match status" value="1"/>
</dbReference>
<dbReference type="InterPro" id="IPR036860">
    <property type="entry name" value="SH2_dom_sf"/>
</dbReference>
<keyword evidence="1 2" id="KW-0727">SH2 domain</keyword>
<name>A0AAV5T3A3_9BILA</name>
<dbReference type="Pfam" id="PF00017">
    <property type="entry name" value="SH2"/>
    <property type="match status" value="1"/>
</dbReference>
<dbReference type="GO" id="GO:0030971">
    <property type="term" value="F:receptor tyrosine kinase binding"/>
    <property type="evidence" value="ECO:0007669"/>
    <property type="project" value="TreeGrafter"/>
</dbReference>
<proteinExistence type="predicted"/>
<dbReference type="PANTHER" id="PTHR19969:SF5">
    <property type="entry name" value="CRK-LIKE PROTEIN"/>
    <property type="match status" value="1"/>
</dbReference>
<organism evidence="4 5">
    <name type="scientific">Pristionchus entomophagus</name>
    <dbReference type="NCBI Taxonomy" id="358040"/>
    <lineage>
        <taxon>Eukaryota</taxon>
        <taxon>Metazoa</taxon>
        <taxon>Ecdysozoa</taxon>
        <taxon>Nematoda</taxon>
        <taxon>Chromadorea</taxon>
        <taxon>Rhabditida</taxon>
        <taxon>Rhabditina</taxon>
        <taxon>Diplogasteromorpha</taxon>
        <taxon>Diplogasteroidea</taxon>
        <taxon>Neodiplogasteridae</taxon>
        <taxon>Pristionchus</taxon>
    </lineage>
</organism>
<evidence type="ECO:0000256" key="1">
    <source>
        <dbReference type="ARBA" id="ARBA00022999"/>
    </source>
</evidence>
<dbReference type="PROSITE" id="PS50001">
    <property type="entry name" value="SH2"/>
    <property type="match status" value="1"/>
</dbReference>
<dbReference type="PRINTS" id="PR00401">
    <property type="entry name" value="SH2DOMAIN"/>
</dbReference>
<dbReference type="Gene3D" id="3.30.505.10">
    <property type="entry name" value="SH2 domain"/>
    <property type="match status" value="1"/>
</dbReference>
<evidence type="ECO:0000313" key="4">
    <source>
        <dbReference type="EMBL" id="GMS88673.1"/>
    </source>
</evidence>
<keyword evidence="5" id="KW-1185">Reference proteome</keyword>
<sequence length="275" mass="31120">AHRLGLQMQFSRELARDALKTIMDKFRSAAPTTQPERMTMVMTRRSRSAGDLDAPQYELIGPGPANGGILEPGEGLPCHPDDSDRIPVEFLSKEGKEGVRMRILNPHSFAARETKMRGEDTEVPPEMLHLTQPWFYPDMGRAKAESILARLGLINGSFLVREFSSHMALSIAHDERVCHFLIHHYIDPVSKEIRYFIESDHTHTSVYSLVKYYRAHKGILPAPLGSAASRVLYYRRCSEEATRKHRLNMERRAVKGIPSNGIKGESASRPRLSLF</sequence>
<evidence type="ECO:0000313" key="5">
    <source>
        <dbReference type="Proteomes" id="UP001432027"/>
    </source>
</evidence>
<feature type="non-terminal residue" evidence="4">
    <location>
        <position position="1"/>
    </location>
</feature>
<dbReference type="GO" id="GO:0016477">
    <property type="term" value="P:cell migration"/>
    <property type="evidence" value="ECO:0007669"/>
    <property type="project" value="TreeGrafter"/>
</dbReference>
<dbReference type="GO" id="GO:0035591">
    <property type="term" value="F:signaling adaptor activity"/>
    <property type="evidence" value="ECO:0007669"/>
    <property type="project" value="TreeGrafter"/>
</dbReference>
<dbReference type="PANTHER" id="PTHR19969">
    <property type="entry name" value="SH2-SH3 ADAPTOR PROTEIN-RELATED"/>
    <property type="match status" value="1"/>
</dbReference>
<gene>
    <name evidence="4" type="ORF">PENTCL1PPCAC_10848</name>
</gene>
<dbReference type="EMBL" id="BTSX01000003">
    <property type="protein sequence ID" value="GMS88673.1"/>
    <property type="molecule type" value="Genomic_DNA"/>
</dbReference>
<dbReference type="SMART" id="SM00252">
    <property type="entry name" value="SH2"/>
    <property type="match status" value="1"/>
</dbReference>
<dbReference type="InterPro" id="IPR051184">
    <property type="entry name" value="Tyrosine-phos_adapter"/>
</dbReference>
<dbReference type="GO" id="GO:0007167">
    <property type="term" value="P:enzyme-linked receptor protein signaling pathway"/>
    <property type="evidence" value="ECO:0007669"/>
    <property type="project" value="TreeGrafter"/>
</dbReference>
<comment type="caution">
    <text evidence="4">The sequence shown here is derived from an EMBL/GenBank/DDBJ whole genome shotgun (WGS) entry which is preliminary data.</text>
</comment>
<reference evidence="4" key="1">
    <citation type="submission" date="2023-10" db="EMBL/GenBank/DDBJ databases">
        <title>Genome assembly of Pristionchus species.</title>
        <authorList>
            <person name="Yoshida K."/>
            <person name="Sommer R.J."/>
        </authorList>
    </citation>
    <scope>NUCLEOTIDE SEQUENCE</scope>
    <source>
        <strain evidence="4">RS0144</strain>
    </source>
</reference>
<evidence type="ECO:0000259" key="3">
    <source>
        <dbReference type="PROSITE" id="PS50001"/>
    </source>
</evidence>
<dbReference type="Proteomes" id="UP001432027">
    <property type="component" value="Unassembled WGS sequence"/>
</dbReference>
<dbReference type="GO" id="GO:0005737">
    <property type="term" value="C:cytoplasm"/>
    <property type="evidence" value="ECO:0007669"/>
    <property type="project" value="TreeGrafter"/>
</dbReference>
<feature type="domain" description="SH2" evidence="3">
    <location>
        <begin position="134"/>
        <end position="214"/>
    </location>
</feature>
<evidence type="ECO:0000256" key="2">
    <source>
        <dbReference type="PROSITE-ProRule" id="PRU00191"/>
    </source>
</evidence>